<dbReference type="Proteomes" id="UP000028073">
    <property type="component" value="Unassembled WGS sequence"/>
</dbReference>
<protein>
    <submittedName>
        <fullName evidence="4">TetR family transcriptional regulator</fullName>
    </submittedName>
</protein>
<evidence type="ECO:0000313" key="4">
    <source>
        <dbReference type="EMBL" id="KEQ16777.1"/>
    </source>
</evidence>
<evidence type="ECO:0000256" key="2">
    <source>
        <dbReference type="PROSITE-ProRule" id="PRU00335"/>
    </source>
</evidence>
<dbReference type="InterPro" id="IPR001647">
    <property type="entry name" value="HTH_TetR"/>
</dbReference>
<dbReference type="Pfam" id="PF00440">
    <property type="entry name" value="TetR_N"/>
    <property type="match status" value="1"/>
</dbReference>
<dbReference type="Pfam" id="PF08362">
    <property type="entry name" value="TetR_C_3"/>
    <property type="match status" value="1"/>
</dbReference>
<dbReference type="PRINTS" id="PR00455">
    <property type="entry name" value="HTHTETR"/>
</dbReference>
<dbReference type="GO" id="GO:0045892">
    <property type="term" value="P:negative regulation of DNA-templated transcription"/>
    <property type="evidence" value="ECO:0007669"/>
    <property type="project" value="InterPro"/>
</dbReference>
<dbReference type="SUPFAM" id="SSF46689">
    <property type="entry name" value="Homeodomain-like"/>
    <property type="match status" value="1"/>
</dbReference>
<dbReference type="InterPro" id="IPR013573">
    <property type="entry name" value="Tscrpt_reg_YcdC_C"/>
</dbReference>
<keyword evidence="5" id="KW-1185">Reference proteome</keyword>
<evidence type="ECO:0000256" key="1">
    <source>
        <dbReference type="ARBA" id="ARBA00023125"/>
    </source>
</evidence>
<dbReference type="OrthoDB" id="6860332at2"/>
<sequence length="212" mass="24605">MAVVKRMPQKTGRIRTERVRLILKAAEQEFALNGYKGATVQRIADLANLPKPNVLYYFSNKQEIYDEVLNNILNLWNDKLNEFHPEDDPAESLERYIRSKVEVSRKYPTASRIFASEIIHGGQQLSSSMKTSTQEWVKNKVDIFQHWMDEGKMAHIEPMHLIFLIWGSTQHYADYEKQICWVMKKKKLPASEYEKAADTICNIVLRGCGLKA</sequence>
<evidence type="ECO:0000259" key="3">
    <source>
        <dbReference type="PROSITE" id="PS50977"/>
    </source>
</evidence>
<dbReference type="InterPro" id="IPR009057">
    <property type="entry name" value="Homeodomain-like_sf"/>
</dbReference>
<dbReference type="InterPro" id="IPR050109">
    <property type="entry name" value="HTH-type_TetR-like_transc_reg"/>
</dbReference>
<comment type="caution">
    <text evidence="4">The sequence shown here is derived from an EMBL/GenBank/DDBJ whole genome shotgun (WGS) entry which is preliminary data.</text>
</comment>
<dbReference type="PANTHER" id="PTHR30328">
    <property type="entry name" value="TRANSCRIPTIONAL REPRESSOR"/>
    <property type="match status" value="1"/>
</dbReference>
<organism evidence="4 5">
    <name type="scientific">Endozoicomonas numazuensis</name>
    <dbReference type="NCBI Taxonomy" id="1137799"/>
    <lineage>
        <taxon>Bacteria</taxon>
        <taxon>Pseudomonadati</taxon>
        <taxon>Pseudomonadota</taxon>
        <taxon>Gammaproteobacteria</taxon>
        <taxon>Oceanospirillales</taxon>
        <taxon>Endozoicomonadaceae</taxon>
        <taxon>Endozoicomonas</taxon>
    </lineage>
</organism>
<proteinExistence type="predicted"/>
<evidence type="ECO:0000313" key="5">
    <source>
        <dbReference type="Proteomes" id="UP000028073"/>
    </source>
</evidence>
<dbReference type="AlphaFoldDB" id="A0A081NEA4"/>
<dbReference type="STRING" id="1137799.GZ78_19030"/>
<dbReference type="Gene3D" id="1.10.10.60">
    <property type="entry name" value="Homeodomain-like"/>
    <property type="match status" value="1"/>
</dbReference>
<dbReference type="GO" id="GO:0003677">
    <property type="term" value="F:DNA binding"/>
    <property type="evidence" value="ECO:0007669"/>
    <property type="project" value="UniProtKB-UniRule"/>
</dbReference>
<dbReference type="InterPro" id="IPR036271">
    <property type="entry name" value="Tet_transcr_reg_TetR-rel_C_sf"/>
</dbReference>
<dbReference type="RefSeq" id="WP_034838876.1">
    <property type="nucleotide sequence ID" value="NZ_JOKH01000004.1"/>
</dbReference>
<name>A0A081NEA4_9GAMM</name>
<dbReference type="PROSITE" id="PS50977">
    <property type="entry name" value="HTH_TETR_2"/>
    <property type="match status" value="1"/>
</dbReference>
<accession>A0A081NEA4</accession>
<dbReference type="EMBL" id="JOKH01000004">
    <property type="protein sequence ID" value="KEQ16777.1"/>
    <property type="molecule type" value="Genomic_DNA"/>
</dbReference>
<reference evidence="4 5" key="1">
    <citation type="submission" date="2014-06" db="EMBL/GenBank/DDBJ databases">
        <title>Whole Genome Sequences of Three Symbiotic Endozoicomonas Bacteria.</title>
        <authorList>
            <person name="Neave M.J."/>
            <person name="Apprill A."/>
            <person name="Voolstra C.R."/>
        </authorList>
    </citation>
    <scope>NUCLEOTIDE SEQUENCE [LARGE SCALE GENOMIC DNA]</scope>
    <source>
        <strain evidence="4 5">DSM 25634</strain>
    </source>
</reference>
<dbReference type="SUPFAM" id="SSF48498">
    <property type="entry name" value="Tetracyclin repressor-like, C-terminal domain"/>
    <property type="match status" value="1"/>
</dbReference>
<keyword evidence="1 2" id="KW-0238">DNA-binding</keyword>
<feature type="DNA-binding region" description="H-T-H motif" evidence="2">
    <location>
        <begin position="39"/>
        <end position="58"/>
    </location>
</feature>
<feature type="domain" description="HTH tetR-type" evidence="3">
    <location>
        <begin position="16"/>
        <end position="76"/>
    </location>
</feature>
<dbReference type="PANTHER" id="PTHR30328:SF54">
    <property type="entry name" value="HTH-TYPE TRANSCRIPTIONAL REPRESSOR SCO4008"/>
    <property type="match status" value="1"/>
</dbReference>
<dbReference type="Gene3D" id="1.10.357.10">
    <property type="entry name" value="Tetracycline Repressor, domain 2"/>
    <property type="match status" value="1"/>
</dbReference>
<dbReference type="eggNOG" id="COG1309">
    <property type="taxonomic scope" value="Bacteria"/>
</dbReference>
<gene>
    <name evidence="4" type="ORF">GZ78_19030</name>
</gene>